<dbReference type="PROSITE" id="PS50808">
    <property type="entry name" value="ZF_BED"/>
    <property type="match status" value="1"/>
</dbReference>
<dbReference type="SMART" id="SM00614">
    <property type="entry name" value="ZnF_BED"/>
    <property type="match status" value="1"/>
</dbReference>
<keyword evidence="7" id="KW-0539">Nucleus</keyword>
<keyword evidence="11" id="KW-1185">Reference proteome</keyword>
<dbReference type="SUPFAM" id="SSF57667">
    <property type="entry name" value="beta-beta-alpha zinc fingers"/>
    <property type="match status" value="1"/>
</dbReference>
<keyword evidence="4" id="KW-0862">Zinc</keyword>
<dbReference type="InterPro" id="IPR012337">
    <property type="entry name" value="RNaseH-like_sf"/>
</dbReference>
<name>A0A9P0BCL1_BRAAE</name>
<dbReference type="Pfam" id="PF02892">
    <property type="entry name" value="zf-BED"/>
    <property type="match status" value="1"/>
</dbReference>
<dbReference type="PANTHER" id="PTHR46481">
    <property type="entry name" value="ZINC FINGER BED DOMAIN-CONTAINING PROTEIN 4"/>
    <property type="match status" value="1"/>
</dbReference>
<dbReference type="GO" id="GO:0008270">
    <property type="term" value="F:zinc ion binding"/>
    <property type="evidence" value="ECO:0007669"/>
    <property type="project" value="UniProtKB-KW"/>
</dbReference>
<keyword evidence="2" id="KW-0479">Metal-binding</keyword>
<sequence length="276" mass="31811">MGSRSKIWSYFKKNDDRVQCNMCDYNVLFNGSTTSNLWTHIRSKHVSILNSSNVDEEIFETNQNQASSSTTLSTTTQPKITDIFSTEKNNQLKQEKITQIITRMICQDELPISFVENGGFKQLLSYLAPWYKIPVKKTIKLRIDALYDIEKKKIMKDMSTIDDIALTTDCWSSRATESYITFTAHYITPEWKHFASNITTEHMEERHTIANLQDKIDKILIEWKIKPKSRAIVHDNAANKVGAAKNFPYSISCFAHSLQLALNKILLEPYSKDIIN</sequence>
<evidence type="ECO:0000256" key="8">
    <source>
        <dbReference type="PROSITE-ProRule" id="PRU00027"/>
    </source>
</evidence>
<gene>
    <name evidence="10" type="ORF">MELIAE_LOCUS10318</name>
</gene>
<dbReference type="Proteomes" id="UP001154078">
    <property type="component" value="Chromosome 7"/>
</dbReference>
<evidence type="ECO:0000313" key="10">
    <source>
        <dbReference type="EMBL" id="CAH0560585.1"/>
    </source>
</evidence>
<evidence type="ECO:0000256" key="1">
    <source>
        <dbReference type="ARBA" id="ARBA00004123"/>
    </source>
</evidence>
<dbReference type="SUPFAM" id="SSF140996">
    <property type="entry name" value="Hermes dimerisation domain"/>
    <property type="match status" value="1"/>
</dbReference>
<evidence type="ECO:0000256" key="6">
    <source>
        <dbReference type="ARBA" id="ARBA00023163"/>
    </source>
</evidence>
<dbReference type="GO" id="GO:0009791">
    <property type="term" value="P:post-embryonic development"/>
    <property type="evidence" value="ECO:0007669"/>
    <property type="project" value="UniProtKB-ARBA"/>
</dbReference>
<protein>
    <recommendedName>
        <fullName evidence="9">BED-type domain-containing protein</fullName>
    </recommendedName>
</protein>
<evidence type="ECO:0000256" key="2">
    <source>
        <dbReference type="ARBA" id="ARBA00022723"/>
    </source>
</evidence>
<dbReference type="GO" id="GO:0003677">
    <property type="term" value="F:DNA binding"/>
    <property type="evidence" value="ECO:0007669"/>
    <property type="project" value="InterPro"/>
</dbReference>
<organism evidence="10 11">
    <name type="scientific">Brassicogethes aeneus</name>
    <name type="common">Rape pollen beetle</name>
    <name type="synonym">Meligethes aeneus</name>
    <dbReference type="NCBI Taxonomy" id="1431903"/>
    <lineage>
        <taxon>Eukaryota</taxon>
        <taxon>Metazoa</taxon>
        <taxon>Ecdysozoa</taxon>
        <taxon>Arthropoda</taxon>
        <taxon>Hexapoda</taxon>
        <taxon>Insecta</taxon>
        <taxon>Pterygota</taxon>
        <taxon>Neoptera</taxon>
        <taxon>Endopterygota</taxon>
        <taxon>Coleoptera</taxon>
        <taxon>Polyphaga</taxon>
        <taxon>Cucujiformia</taxon>
        <taxon>Nitidulidae</taxon>
        <taxon>Meligethinae</taxon>
        <taxon>Brassicogethes</taxon>
    </lineage>
</organism>
<keyword evidence="6" id="KW-0804">Transcription</keyword>
<keyword evidence="5" id="KW-0805">Transcription regulation</keyword>
<dbReference type="PANTHER" id="PTHR46481:SF10">
    <property type="entry name" value="ZINC FINGER BED DOMAIN-CONTAINING PROTEIN 39"/>
    <property type="match status" value="1"/>
</dbReference>
<dbReference type="EMBL" id="OV121138">
    <property type="protein sequence ID" value="CAH0560585.1"/>
    <property type="molecule type" value="Genomic_DNA"/>
</dbReference>
<proteinExistence type="predicted"/>
<evidence type="ECO:0000256" key="7">
    <source>
        <dbReference type="ARBA" id="ARBA00023242"/>
    </source>
</evidence>
<feature type="domain" description="BED-type" evidence="9">
    <location>
        <begin position="2"/>
        <end position="52"/>
    </location>
</feature>
<evidence type="ECO:0000256" key="4">
    <source>
        <dbReference type="ARBA" id="ARBA00022833"/>
    </source>
</evidence>
<dbReference type="InterPro" id="IPR052035">
    <property type="entry name" value="ZnF_BED_domain_contain"/>
</dbReference>
<reference evidence="10" key="1">
    <citation type="submission" date="2021-12" db="EMBL/GenBank/DDBJ databases">
        <authorList>
            <person name="King R."/>
        </authorList>
    </citation>
    <scope>NUCLEOTIDE SEQUENCE</scope>
</reference>
<accession>A0A9P0BCL1</accession>
<dbReference type="InterPro" id="IPR003656">
    <property type="entry name" value="Znf_BED"/>
</dbReference>
<keyword evidence="3 8" id="KW-0863">Zinc-finger</keyword>
<comment type="subcellular location">
    <subcellularLocation>
        <location evidence="1">Nucleus</location>
    </subcellularLocation>
</comment>
<dbReference type="SUPFAM" id="SSF53098">
    <property type="entry name" value="Ribonuclease H-like"/>
    <property type="match status" value="1"/>
</dbReference>
<dbReference type="InterPro" id="IPR036236">
    <property type="entry name" value="Znf_C2H2_sf"/>
</dbReference>
<dbReference type="GO" id="GO:0005634">
    <property type="term" value="C:nucleus"/>
    <property type="evidence" value="ECO:0007669"/>
    <property type="project" value="UniProtKB-SubCell"/>
</dbReference>
<dbReference type="OrthoDB" id="1607513at2759"/>
<evidence type="ECO:0000313" key="11">
    <source>
        <dbReference type="Proteomes" id="UP001154078"/>
    </source>
</evidence>
<evidence type="ECO:0000256" key="3">
    <source>
        <dbReference type="ARBA" id="ARBA00022771"/>
    </source>
</evidence>
<dbReference type="AlphaFoldDB" id="A0A9P0BCL1"/>
<evidence type="ECO:0000256" key="5">
    <source>
        <dbReference type="ARBA" id="ARBA00023015"/>
    </source>
</evidence>
<evidence type="ECO:0000259" key="9">
    <source>
        <dbReference type="PROSITE" id="PS50808"/>
    </source>
</evidence>